<reference evidence="1 2" key="2">
    <citation type="submission" date="2018-03" db="EMBL/GenBank/DDBJ databases">
        <title>The comparative genomics of Bifidobacterium callitrichos reflects dietary carbohydrate utilization within the common marmoset gut.</title>
        <authorList>
            <person name="Rani A."/>
        </authorList>
    </citation>
    <scope>NUCLEOTIDE SEQUENCE [LARGE SCALE GENOMIC DNA]</scope>
    <source>
        <strain evidence="1 2">UMA51805</strain>
    </source>
</reference>
<reference evidence="2" key="1">
    <citation type="submission" date="2017-09" db="EMBL/GenBank/DDBJ databases">
        <authorList>
            <person name="Sela D.A."/>
            <person name="Albert K."/>
        </authorList>
    </citation>
    <scope>NUCLEOTIDE SEQUENCE [LARGE SCALE GENOMIC DNA]</scope>
    <source>
        <strain evidence="2">UMA51805</strain>
    </source>
</reference>
<accession>A0A2T3GCC2</accession>
<evidence type="ECO:0000313" key="2">
    <source>
        <dbReference type="Proteomes" id="UP000240228"/>
    </source>
</evidence>
<sequence length="235" mass="26214">MSSAASDNTIIKEDDTMTNRHGKCCDGFGFDDIDADGIEPVDDAFIEDMTEHLRSSRREQGPEMANRQWMNGPLDFWLDHLDDHRVDHDEDVLAALAVGMDESLSIRDALLLSLMLRRGECDRDVLMDVIARPSTPEVATTVRDMMFDLFGDDRGPDVERCRTGIAMFSSMGLMMPRRLTVQPLASIAYILWWLGDRRAPLYALRSLAVDDSCSLAVLVLTAVSKGARPRGCACQ</sequence>
<comment type="caution">
    <text evidence="1">The sequence shown here is derived from an EMBL/GenBank/DDBJ whole genome shotgun (WGS) entry which is preliminary data.</text>
</comment>
<organism evidence="1 2">
    <name type="scientific">Bifidobacterium callitrichos</name>
    <dbReference type="NCBI Taxonomy" id="762209"/>
    <lineage>
        <taxon>Bacteria</taxon>
        <taxon>Bacillati</taxon>
        <taxon>Actinomycetota</taxon>
        <taxon>Actinomycetes</taxon>
        <taxon>Bifidobacteriales</taxon>
        <taxon>Bifidobacteriaceae</taxon>
        <taxon>Bifidobacterium</taxon>
    </lineage>
</organism>
<dbReference type="AlphaFoldDB" id="A0A2T3GCC2"/>
<name>A0A2T3GCC2_9BIFI</name>
<gene>
    <name evidence="1" type="ORF">CPA40_02125</name>
</gene>
<dbReference type="Proteomes" id="UP000240228">
    <property type="component" value="Unassembled WGS sequence"/>
</dbReference>
<keyword evidence="2" id="KW-1185">Reference proteome</keyword>
<evidence type="ECO:0000313" key="1">
    <source>
        <dbReference type="EMBL" id="PST47136.1"/>
    </source>
</evidence>
<protein>
    <submittedName>
        <fullName evidence="1">DUF4192 domain-containing protein</fullName>
    </submittedName>
</protein>
<proteinExistence type="predicted"/>
<dbReference type="EMBL" id="NWTX01000002">
    <property type="protein sequence ID" value="PST47136.1"/>
    <property type="molecule type" value="Genomic_DNA"/>
</dbReference>